<keyword evidence="4" id="KW-0443">Lipid metabolism</keyword>
<dbReference type="Pfam" id="PF04970">
    <property type="entry name" value="LRAT"/>
    <property type="match status" value="1"/>
</dbReference>
<evidence type="ECO:0000313" key="8">
    <source>
        <dbReference type="Proteomes" id="UP000050525"/>
    </source>
</evidence>
<dbReference type="AlphaFoldDB" id="A0A151N0P1"/>
<feature type="domain" description="LRAT" evidence="6">
    <location>
        <begin position="7"/>
        <end position="123"/>
    </location>
</feature>
<keyword evidence="2" id="KW-0808">Transferase</keyword>
<dbReference type="PANTHER" id="PTHR13943:SF31">
    <property type="entry name" value="PHOSPHOLIPASE A AND ACYLTRANSFERASE 3"/>
    <property type="match status" value="1"/>
</dbReference>
<name>A0A151N0P1_ALLMI</name>
<reference evidence="7 8" key="1">
    <citation type="journal article" date="2012" name="Genome Biol.">
        <title>Sequencing three crocodilian genomes to illuminate the evolution of archosaurs and amniotes.</title>
        <authorList>
            <person name="St John J.A."/>
            <person name="Braun E.L."/>
            <person name="Isberg S.R."/>
            <person name="Miles L.G."/>
            <person name="Chong A.Y."/>
            <person name="Gongora J."/>
            <person name="Dalzell P."/>
            <person name="Moran C."/>
            <person name="Bed'hom B."/>
            <person name="Abzhanov A."/>
            <person name="Burgess S.C."/>
            <person name="Cooksey A.M."/>
            <person name="Castoe T.A."/>
            <person name="Crawford N.G."/>
            <person name="Densmore L.D."/>
            <person name="Drew J.C."/>
            <person name="Edwards S.V."/>
            <person name="Faircloth B.C."/>
            <person name="Fujita M.K."/>
            <person name="Greenwold M.J."/>
            <person name="Hoffmann F.G."/>
            <person name="Howard J.M."/>
            <person name="Iguchi T."/>
            <person name="Janes D.E."/>
            <person name="Khan S.Y."/>
            <person name="Kohno S."/>
            <person name="de Koning A.J."/>
            <person name="Lance S.L."/>
            <person name="McCarthy F.M."/>
            <person name="McCormack J.E."/>
            <person name="Merchant M.E."/>
            <person name="Peterson D.G."/>
            <person name="Pollock D.D."/>
            <person name="Pourmand N."/>
            <person name="Raney B.J."/>
            <person name="Roessler K.A."/>
            <person name="Sanford J.R."/>
            <person name="Sawyer R.H."/>
            <person name="Schmidt C.J."/>
            <person name="Triplett E.W."/>
            <person name="Tuberville T.D."/>
            <person name="Venegas-Anaya M."/>
            <person name="Howard J.T."/>
            <person name="Jarvis E.D."/>
            <person name="Guillette L.J.Jr."/>
            <person name="Glenn T.C."/>
            <person name="Green R.E."/>
            <person name="Ray D.A."/>
        </authorList>
    </citation>
    <scope>NUCLEOTIDE SEQUENCE [LARGE SCALE GENOMIC DNA]</scope>
    <source>
        <strain evidence="7">KSC_2009_1</strain>
    </source>
</reference>
<feature type="transmembrane region" description="Helical" evidence="5">
    <location>
        <begin position="127"/>
        <end position="150"/>
    </location>
</feature>
<comment type="caution">
    <text evidence="7">The sequence shown here is derived from an EMBL/GenBank/DDBJ whole genome shotgun (WGS) entry which is preliminary data.</text>
</comment>
<dbReference type="GO" id="GO:0008970">
    <property type="term" value="F:phospholipase A1 activity"/>
    <property type="evidence" value="ECO:0007669"/>
    <property type="project" value="TreeGrafter"/>
</dbReference>
<protein>
    <submittedName>
        <fullName evidence="7">HRAS-like suppressor 3</fullName>
    </submittedName>
</protein>
<evidence type="ECO:0000256" key="1">
    <source>
        <dbReference type="ARBA" id="ARBA00007824"/>
    </source>
</evidence>
<dbReference type="GO" id="GO:0016410">
    <property type="term" value="F:N-acyltransferase activity"/>
    <property type="evidence" value="ECO:0007669"/>
    <property type="project" value="TreeGrafter"/>
</dbReference>
<gene>
    <name evidence="7" type="ORF">Y1Q_0020606</name>
</gene>
<evidence type="ECO:0000259" key="6">
    <source>
        <dbReference type="PROSITE" id="PS51934"/>
    </source>
</evidence>
<evidence type="ECO:0000256" key="3">
    <source>
        <dbReference type="ARBA" id="ARBA00022801"/>
    </source>
</evidence>
<dbReference type="GO" id="GO:0004623">
    <property type="term" value="F:phospholipase A2 activity"/>
    <property type="evidence" value="ECO:0007669"/>
    <property type="project" value="TreeGrafter"/>
</dbReference>
<keyword evidence="5" id="KW-0812">Transmembrane</keyword>
<sequence length="160" mass="18151">MPDPGDLIQIFGPLFEHWALYVGDSYVVHLSPLDENGWLSSSRLTSGSAGWAVVKKQRLCDVVRGDRYRVNNKDDRRRSPRPVGEILAEAEAEVGKKLWYSLLFQNCEHFVTKLRYGRRVSHQVRDAVTSVALTLLIFISPYLFLAAAAARVSYVLQRES</sequence>
<keyword evidence="5" id="KW-0472">Membrane</keyword>
<evidence type="ECO:0000256" key="2">
    <source>
        <dbReference type="ARBA" id="ARBA00022679"/>
    </source>
</evidence>
<dbReference type="PANTHER" id="PTHR13943">
    <property type="entry name" value="HRAS-LIKE SUPPRESSOR - RELATED"/>
    <property type="match status" value="1"/>
</dbReference>
<keyword evidence="5" id="KW-1133">Transmembrane helix</keyword>
<keyword evidence="3" id="KW-0378">Hydrolase</keyword>
<dbReference type="Gene3D" id="3.90.1720.10">
    <property type="entry name" value="endopeptidase domain like (from Nostoc punctiforme)"/>
    <property type="match status" value="1"/>
</dbReference>
<dbReference type="KEGG" id="amj:102569896"/>
<dbReference type="InterPro" id="IPR007053">
    <property type="entry name" value="LRAT_dom"/>
</dbReference>
<dbReference type="OrthoDB" id="421951at2759"/>
<evidence type="ECO:0000313" key="7">
    <source>
        <dbReference type="EMBL" id="KYO30393.1"/>
    </source>
</evidence>
<dbReference type="InterPro" id="IPR051496">
    <property type="entry name" value="H-rev107_PLA/AT"/>
</dbReference>
<dbReference type="GO" id="GO:0070292">
    <property type="term" value="P:N-acylphosphatidylethanolamine metabolic process"/>
    <property type="evidence" value="ECO:0007669"/>
    <property type="project" value="TreeGrafter"/>
</dbReference>
<dbReference type="PROSITE" id="PS51934">
    <property type="entry name" value="LRAT"/>
    <property type="match status" value="1"/>
</dbReference>
<dbReference type="EMBL" id="AKHW03004214">
    <property type="protein sequence ID" value="KYO30393.1"/>
    <property type="molecule type" value="Genomic_DNA"/>
</dbReference>
<proteinExistence type="inferred from homology"/>
<evidence type="ECO:0000256" key="4">
    <source>
        <dbReference type="ARBA" id="ARBA00023098"/>
    </source>
</evidence>
<comment type="similarity">
    <text evidence="1">Belongs to the H-rev107 family.</text>
</comment>
<evidence type="ECO:0000256" key="5">
    <source>
        <dbReference type="SAM" id="Phobius"/>
    </source>
</evidence>
<organism evidence="7 8">
    <name type="scientific">Alligator mississippiensis</name>
    <name type="common">American alligator</name>
    <dbReference type="NCBI Taxonomy" id="8496"/>
    <lineage>
        <taxon>Eukaryota</taxon>
        <taxon>Metazoa</taxon>
        <taxon>Chordata</taxon>
        <taxon>Craniata</taxon>
        <taxon>Vertebrata</taxon>
        <taxon>Euteleostomi</taxon>
        <taxon>Archelosauria</taxon>
        <taxon>Archosauria</taxon>
        <taxon>Crocodylia</taxon>
        <taxon>Alligatoridae</taxon>
        <taxon>Alligatorinae</taxon>
        <taxon>Alligator</taxon>
    </lineage>
</organism>
<dbReference type="GO" id="GO:0005737">
    <property type="term" value="C:cytoplasm"/>
    <property type="evidence" value="ECO:0007669"/>
    <property type="project" value="TreeGrafter"/>
</dbReference>
<dbReference type="STRING" id="8496.A0A151N0P1"/>
<accession>A0A151N0P1</accession>
<keyword evidence="8" id="KW-1185">Reference proteome</keyword>
<dbReference type="Proteomes" id="UP000050525">
    <property type="component" value="Unassembled WGS sequence"/>
</dbReference>